<evidence type="ECO:0008006" key="4">
    <source>
        <dbReference type="Google" id="ProtNLM"/>
    </source>
</evidence>
<sequence>MSGRHRSLRSVLPGLRRRIIVGWVLLLYASGFVPAGAADPRVAVAPFDAGDVNPGTVEFLTDFLQQELSANGSFQVLPPDQVAAKAGTARCFSEKCGLELADALRVDRVLLGRARKKGGEYLLELSVVDRPEARKSLSVSASAATEDGLFVRAGDLLEQVTRALAAPLAVVKAPANEAPAKSTGGEGKPPAQSGAGSPSNPSPARTGTEPERSPATSEAPSPGSSPPASAVRLPADGGARTEAPGSGRRWWLIGGAAAVVGVVALVAGGGGGGGDGGSGDGPAQLPEPPGHP</sequence>
<dbReference type="AlphaFoldDB" id="A0A956M164"/>
<dbReference type="Proteomes" id="UP000697710">
    <property type="component" value="Unassembled WGS sequence"/>
</dbReference>
<proteinExistence type="predicted"/>
<feature type="compositionally biased region" description="Low complexity" evidence="1">
    <location>
        <begin position="213"/>
        <end position="230"/>
    </location>
</feature>
<gene>
    <name evidence="2" type="ORF">KC729_14575</name>
</gene>
<protein>
    <recommendedName>
        <fullName evidence="4">DUF2380 domain-containing protein</fullName>
    </recommendedName>
</protein>
<accession>A0A956M164</accession>
<evidence type="ECO:0000256" key="1">
    <source>
        <dbReference type="SAM" id="MobiDB-lite"/>
    </source>
</evidence>
<organism evidence="2 3">
    <name type="scientific">Eiseniibacteriota bacterium</name>
    <dbReference type="NCBI Taxonomy" id="2212470"/>
    <lineage>
        <taxon>Bacteria</taxon>
        <taxon>Candidatus Eiseniibacteriota</taxon>
    </lineage>
</organism>
<feature type="region of interest" description="Disordered" evidence="1">
    <location>
        <begin position="177"/>
        <end position="246"/>
    </location>
</feature>
<reference evidence="2" key="1">
    <citation type="submission" date="2020-04" db="EMBL/GenBank/DDBJ databases">
        <authorList>
            <person name="Zhang T."/>
        </authorList>
    </citation>
    <scope>NUCLEOTIDE SEQUENCE</scope>
    <source>
        <strain evidence="2">HKST-UBA01</strain>
    </source>
</reference>
<evidence type="ECO:0000313" key="2">
    <source>
        <dbReference type="EMBL" id="MCA9728913.1"/>
    </source>
</evidence>
<comment type="caution">
    <text evidence="2">The sequence shown here is derived from an EMBL/GenBank/DDBJ whole genome shotgun (WGS) entry which is preliminary data.</text>
</comment>
<feature type="compositionally biased region" description="Gly residues" evidence="1">
    <location>
        <begin position="267"/>
        <end position="280"/>
    </location>
</feature>
<name>A0A956M164_UNCEI</name>
<feature type="region of interest" description="Disordered" evidence="1">
    <location>
        <begin position="266"/>
        <end position="292"/>
    </location>
</feature>
<evidence type="ECO:0000313" key="3">
    <source>
        <dbReference type="Proteomes" id="UP000697710"/>
    </source>
</evidence>
<reference evidence="2" key="2">
    <citation type="journal article" date="2021" name="Microbiome">
        <title>Successional dynamics and alternative stable states in a saline activated sludge microbial community over 9 years.</title>
        <authorList>
            <person name="Wang Y."/>
            <person name="Ye J."/>
            <person name="Ju F."/>
            <person name="Liu L."/>
            <person name="Boyd J.A."/>
            <person name="Deng Y."/>
            <person name="Parks D.H."/>
            <person name="Jiang X."/>
            <person name="Yin X."/>
            <person name="Woodcroft B.J."/>
            <person name="Tyson G.W."/>
            <person name="Hugenholtz P."/>
            <person name="Polz M.F."/>
            <person name="Zhang T."/>
        </authorList>
    </citation>
    <scope>NUCLEOTIDE SEQUENCE</scope>
    <source>
        <strain evidence="2">HKST-UBA01</strain>
    </source>
</reference>
<feature type="compositionally biased region" description="Low complexity" evidence="1">
    <location>
        <begin position="188"/>
        <end position="204"/>
    </location>
</feature>
<dbReference type="EMBL" id="JAGQHR010000511">
    <property type="protein sequence ID" value="MCA9728913.1"/>
    <property type="molecule type" value="Genomic_DNA"/>
</dbReference>